<dbReference type="AlphaFoldDB" id="A0A5J5B752"/>
<reference evidence="1 2" key="1">
    <citation type="submission" date="2019-09" db="EMBL/GenBank/DDBJ databases">
        <title>A chromosome-level genome assembly of the Chinese tupelo Nyssa sinensis.</title>
        <authorList>
            <person name="Yang X."/>
            <person name="Kang M."/>
            <person name="Yang Y."/>
            <person name="Xiong H."/>
            <person name="Wang M."/>
            <person name="Zhang Z."/>
            <person name="Wang Z."/>
            <person name="Wu H."/>
            <person name="Ma T."/>
            <person name="Liu J."/>
            <person name="Xi Z."/>
        </authorList>
    </citation>
    <scope>NUCLEOTIDE SEQUENCE [LARGE SCALE GENOMIC DNA]</scope>
    <source>
        <strain evidence="1">J267</strain>
        <tissue evidence="1">Leaf</tissue>
    </source>
</reference>
<gene>
    <name evidence="1" type="ORF">F0562_028074</name>
</gene>
<dbReference type="Proteomes" id="UP000325577">
    <property type="component" value="Linkage Group LG15"/>
</dbReference>
<dbReference type="EMBL" id="CM018038">
    <property type="protein sequence ID" value="KAA8538380.1"/>
    <property type="molecule type" value="Genomic_DNA"/>
</dbReference>
<evidence type="ECO:0000313" key="1">
    <source>
        <dbReference type="EMBL" id="KAA8538380.1"/>
    </source>
</evidence>
<sequence>MVMMVVAGNRWSRHRRELKNRVGCVRAGKRKRIIALVPPPRSGFSVRRVAGYLLMVVKEADLSKENITLTTMVLDG</sequence>
<accession>A0A5J5B752</accession>
<protein>
    <submittedName>
        <fullName evidence="1">Uncharacterized protein</fullName>
    </submittedName>
</protein>
<evidence type="ECO:0000313" key="2">
    <source>
        <dbReference type="Proteomes" id="UP000325577"/>
    </source>
</evidence>
<name>A0A5J5B752_9ASTE</name>
<keyword evidence="2" id="KW-1185">Reference proteome</keyword>
<proteinExistence type="predicted"/>
<organism evidence="1 2">
    <name type="scientific">Nyssa sinensis</name>
    <dbReference type="NCBI Taxonomy" id="561372"/>
    <lineage>
        <taxon>Eukaryota</taxon>
        <taxon>Viridiplantae</taxon>
        <taxon>Streptophyta</taxon>
        <taxon>Embryophyta</taxon>
        <taxon>Tracheophyta</taxon>
        <taxon>Spermatophyta</taxon>
        <taxon>Magnoliopsida</taxon>
        <taxon>eudicotyledons</taxon>
        <taxon>Gunneridae</taxon>
        <taxon>Pentapetalae</taxon>
        <taxon>asterids</taxon>
        <taxon>Cornales</taxon>
        <taxon>Nyssaceae</taxon>
        <taxon>Nyssa</taxon>
    </lineage>
</organism>